<sequence length="56" mass="6529">MVSLFIGLLSVAQAARRETTNELIRSTRQSTRRLEQGRPRDVKHGRSPKQRQRLLE</sequence>
<comment type="caution">
    <text evidence="2">The sequence shown here is derived from an EMBL/GenBank/DDBJ whole genome shotgun (WGS) entry which is preliminary data.</text>
</comment>
<dbReference type="EMBL" id="JQCA01000038">
    <property type="protein sequence ID" value="KRO04246.1"/>
    <property type="molecule type" value="Genomic_DNA"/>
</dbReference>
<evidence type="ECO:0000313" key="3">
    <source>
        <dbReference type="Proteomes" id="UP000051906"/>
    </source>
</evidence>
<evidence type="ECO:0000313" key="2">
    <source>
        <dbReference type="EMBL" id="KRO04246.1"/>
    </source>
</evidence>
<dbReference type="STRING" id="616990.IV54_GL001494"/>
<gene>
    <name evidence="2" type="ORF">IV54_GL001494</name>
</gene>
<name>A0A0R2LSN6_9LACO</name>
<dbReference type="AlphaFoldDB" id="A0A0R2LSN6"/>
<accession>A0A0R2LSN6</accession>
<dbReference type="Proteomes" id="UP000051906">
    <property type="component" value="Unassembled WGS sequence"/>
</dbReference>
<proteinExistence type="predicted"/>
<keyword evidence="3" id="KW-1185">Reference proteome</keyword>
<organism evidence="2 3">
    <name type="scientific">Levilactobacillus paucivorans</name>
    <dbReference type="NCBI Taxonomy" id="616990"/>
    <lineage>
        <taxon>Bacteria</taxon>
        <taxon>Bacillati</taxon>
        <taxon>Bacillota</taxon>
        <taxon>Bacilli</taxon>
        <taxon>Lactobacillales</taxon>
        <taxon>Lactobacillaceae</taxon>
        <taxon>Levilactobacillus</taxon>
    </lineage>
</organism>
<feature type="compositionally biased region" description="Basic residues" evidence="1">
    <location>
        <begin position="45"/>
        <end position="56"/>
    </location>
</feature>
<dbReference type="PATRIC" id="fig|616990.3.peg.1585"/>
<reference evidence="2 3" key="1">
    <citation type="journal article" date="2015" name="Genome Announc.">
        <title>Expanding the biotechnology potential of lactobacilli through comparative genomics of 213 strains and associated genera.</title>
        <authorList>
            <person name="Sun Z."/>
            <person name="Harris H.M."/>
            <person name="McCann A."/>
            <person name="Guo C."/>
            <person name="Argimon S."/>
            <person name="Zhang W."/>
            <person name="Yang X."/>
            <person name="Jeffery I.B."/>
            <person name="Cooney J.C."/>
            <person name="Kagawa T.F."/>
            <person name="Liu W."/>
            <person name="Song Y."/>
            <person name="Salvetti E."/>
            <person name="Wrobel A."/>
            <person name="Rasinkangas P."/>
            <person name="Parkhill J."/>
            <person name="Rea M.C."/>
            <person name="O'Sullivan O."/>
            <person name="Ritari J."/>
            <person name="Douillard F.P."/>
            <person name="Paul Ross R."/>
            <person name="Yang R."/>
            <person name="Briner A.E."/>
            <person name="Felis G.E."/>
            <person name="de Vos W.M."/>
            <person name="Barrangou R."/>
            <person name="Klaenhammer T.R."/>
            <person name="Caufield P.W."/>
            <person name="Cui Y."/>
            <person name="Zhang H."/>
            <person name="O'Toole P.W."/>
        </authorList>
    </citation>
    <scope>NUCLEOTIDE SEQUENCE [LARGE SCALE GENOMIC DNA]</scope>
    <source>
        <strain evidence="2 3">DSM 22467</strain>
    </source>
</reference>
<protein>
    <submittedName>
        <fullName evidence="2">Uncharacterized protein</fullName>
    </submittedName>
</protein>
<feature type="compositionally biased region" description="Basic and acidic residues" evidence="1">
    <location>
        <begin position="32"/>
        <end position="44"/>
    </location>
</feature>
<feature type="region of interest" description="Disordered" evidence="1">
    <location>
        <begin position="17"/>
        <end position="56"/>
    </location>
</feature>
<evidence type="ECO:0000256" key="1">
    <source>
        <dbReference type="SAM" id="MobiDB-lite"/>
    </source>
</evidence>